<dbReference type="AlphaFoldDB" id="A0A433QGF1"/>
<accession>A0A433QGF1</accession>
<sequence length="248" mass="28279">MGKYAWNDSTTGYLFELYMVIPLMDLFDRRGWTKYTLDAHNLFDYHVSNIAILAQLLSNKISIHGDMDRMKLESLCGKGHLLTHLNDPRHLFFMPEPGAGPDLTFLIDVSTIGDEPIMTIPVFVQTKLARKFDIEKAAKTINPKTFFNNKAEPDWCAKRHAKTLECLDNKYHAAKNFGVSFIGILVMYPRTNTGSSCYEKDGGIIIVIDIENAKDFFGKEALDLFNSVKKRTGFKKELSSIKERKRTL</sequence>
<keyword evidence="2" id="KW-1185">Reference proteome</keyword>
<comment type="caution">
    <text evidence="1">The sequence shown here is derived from an EMBL/GenBank/DDBJ whole genome shotgun (WGS) entry which is preliminary data.</text>
</comment>
<evidence type="ECO:0000313" key="2">
    <source>
        <dbReference type="Proteomes" id="UP000274822"/>
    </source>
</evidence>
<organism evidence="1 2">
    <name type="scientific">Jimgerdemannia flammicorona</name>
    <dbReference type="NCBI Taxonomy" id="994334"/>
    <lineage>
        <taxon>Eukaryota</taxon>
        <taxon>Fungi</taxon>
        <taxon>Fungi incertae sedis</taxon>
        <taxon>Mucoromycota</taxon>
        <taxon>Mucoromycotina</taxon>
        <taxon>Endogonomycetes</taxon>
        <taxon>Endogonales</taxon>
        <taxon>Endogonaceae</taxon>
        <taxon>Jimgerdemannia</taxon>
    </lineage>
</organism>
<proteinExistence type="predicted"/>
<gene>
    <name evidence="1" type="ORF">BC938DRAFT_481362</name>
</gene>
<reference evidence="1 2" key="1">
    <citation type="journal article" date="2018" name="New Phytol.">
        <title>Phylogenomics of Endogonaceae and evolution of mycorrhizas within Mucoromycota.</title>
        <authorList>
            <person name="Chang Y."/>
            <person name="Desiro A."/>
            <person name="Na H."/>
            <person name="Sandor L."/>
            <person name="Lipzen A."/>
            <person name="Clum A."/>
            <person name="Barry K."/>
            <person name="Grigoriev I.V."/>
            <person name="Martin F.M."/>
            <person name="Stajich J.E."/>
            <person name="Smith M.E."/>
            <person name="Bonito G."/>
            <person name="Spatafora J.W."/>
        </authorList>
    </citation>
    <scope>NUCLEOTIDE SEQUENCE [LARGE SCALE GENOMIC DNA]</scope>
    <source>
        <strain evidence="1 2">AD002</strain>
    </source>
</reference>
<name>A0A433QGF1_9FUNG</name>
<dbReference type="EMBL" id="RBNJ01006027">
    <property type="protein sequence ID" value="RUS28849.1"/>
    <property type="molecule type" value="Genomic_DNA"/>
</dbReference>
<dbReference type="Proteomes" id="UP000274822">
    <property type="component" value="Unassembled WGS sequence"/>
</dbReference>
<evidence type="ECO:0000313" key="1">
    <source>
        <dbReference type="EMBL" id="RUS28849.1"/>
    </source>
</evidence>
<protein>
    <submittedName>
        <fullName evidence="1">Uncharacterized protein</fullName>
    </submittedName>
</protein>